<keyword evidence="3" id="KW-1185">Reference proteome</keyword>
<gene>
    <name evidence="2" type="ORF">LTRI10_LOCUS35397</name>
</gene>
<protein>
    <recommendedName>
        <fullName evidence="1">Reverse transcriptase domain-containing protein</fullName>
    </recommendedName>
</protein>
<dbReference type="EMBL" id="OZ034819">
    <property type="protein sequence ID" value="CAL1394927.1"/>
    <property type="molecule type" value="Genomic_DNA"/>
</dbReference>
<dbReference type="InterPro" id="IPR000477">
    <property type="entry name" value="RT_dom"/>
</dbReference>
<dbReference type="PROSITE" id="PS50878">
    <property type="entry name" value="RT_POL"/>
    <property type="match status" value="1"/>
</dbReference>
<feature type="domain" description="Reverse transcriptase" evidence="1">
    <location>
        <begin position="92"/>
        <end position="313"/>
    </location>
</feature>
<dbReference type="CDD" id="cd01650">
    <property type="entry name" value="RT_nLTR_like"/>
    <property type="match status" value="1"/>
</dbReference>
<dbReference type="Pfam" id="PF00078">
    <property type="entry name" value="RVT_1"/>
    <property type="match status" value="1"/>
</dbReference>
<organism evidence="2 3">
    <name type="scientific">Linum trigynum</name>
    <dbReference type="NCBI Taxonomy" id="586398"/>
    <lineage>
        <taxon>Eukaryota</taxon>
        <taxon>Viridiplantae</taxon>
        <taxon>Streptophyta</taxon>
        <taxon>Embryophyta</taxon>
        <taxon>Tracheophyta</taxon>
        <taxon>Spermatophyta</taxon>
        <taxon>Magnoliopsida</taxon>
        <taxon>eudicotyledons</taxon>
        <taxon>Gunneridae</taxon>
        <taxon>Pentapetalae</taxon>
        <taxon>rosids</taxon>
        <taxon>fabids</taxon>
        <taxon>Malpighiales</taxon>
        <taxon>Linaceae</taxon>
        <taxon>Linum</taxon>
    </lineage>
</organism>
<dbReference type="SUPFAM" id="SSF56672">
    <property type="entry name" value="DNA/RNA polymerases"/>
    <property type="match status" value="1"/>
</dbReference>
<dbReference type="PANTHER" id="PTHR46890:SF48">
    <property type="entry name" value="RNA-DIRECTED DNA POLYMERASE"/>
    <property type="match status" value="1"/>
</dbReference>
<name>A0AAV2FA57_9ROSI</name>
<dbReference type="Proteomes" id="UP001497516">
    <property type="component" value="Chromosome 6"/>
</dbReference>
<dbReference type="AlphaFoldDB" id="A0AAV2FA57"/>
<evidence type="ECO:0000259" key="1">
    <source>
        <dbReference type="PROSITE" id="PS50878"/>
    </source>
</evidence>
<accession>A0AAV2FA57</accession>
<dbReference type="PANTHER" id="PTHR46890">
    <property type="entry name" value="NON-LTR RETROLELEMENT REVERSE TRANSCRIPTASE-LIKE PROTEIN-RELATED"/>
    <property type="match status" value="1"/>
</dbReference>
<dbReference type="InterPro" id="IPR052343">
    <property type="entry name" value="Retrotransposon-Effector_Assoc"/>
</dbReference>
<evidence type="ECO:0000313" key="3">
    <source>
        <dbReference type="Proteomes" id="UP001497516"/>
    </source>
</evidence>
<proteinExistence type="predicted"/>
<sequence length="313" mass="35449">MVKATVSLDYFHWLFSSNGMEPQGYVDHLRLPRVISAAMNEALVFPVSREEIKRAVFSIGASQAPGPDGFTDAFFQNFWDVVGTSVCSVVLSFCRIGHLLHSINHTWITLIPKVPNAKSMKQLRPISLCQVIYKIIAKILAGRLSSILSSVVSPFQNEFIKGRVISDNILIGQEVMSFLKTKVQGRDKWMALKLDMEKGYDRVEWKFLFAVLAGLGFFDKWLCWIKGCVTSVHYSVLMNSVEYGYFQPHRGIRQGDPLSPLLFALFIEAFSAKLCVEIASSSLHGLRIHRCNSQLARFWWADQDKVKGIHWVS</sequence>
<dbReference type="InterPro" id="IPR043502">
    <property type="entry name" value="DNA/RNA_pol_sf"/>
</dbReference>
<evidence type="ECO:0000313" key="2">
    <source>
        <dbReference type="EMBL" id="CAL1394927.1"/>
    </source>
</evidence>
<reference evidence="2 3" key="1">
    <citation type="submission" date="2024-04" db="EMBL/GenBank/DDBJ databases">
        <authorList>
            <person name="Fracassetti M."/>
        </authorList>
    </citation>
    <scope>NUCLEOTIDE SEQUENCE [LARGE SCALE GENOMIC DNA]</scope>
</reference>